<protein>
    <submittedName>
        <fullName evidence="2">Xanthine dehydrogenase family protein molybdopterin-binding subunit</fullName>
    </submittedName>
</protein>
<proteinExistence type="predicted"/>
<dbReference type="SUPFAM" id="SSF56003">
    <property type="entry name" value="Molybdenum cofactor-binding domain"/>
    <property type="match status" value="2"/>
</dbReference>
<dbReference type="InterPro" id="IPR000674">
    <property type="entry name" value="Ald_Oxase/Xan_DH_a/b"/>
</dbReference>
<dbReference type="PANTHER" id="PTHR47495:SF3">
    <property type="entry name" value="BLR6219 PROTEIN"/>
    <property type="match status" value="1"/>
</dbReference>
<accession>A0A7V8NNJ4</accession>
<dbReference type="InterPro" id="IPR008274">
    <property type="entry name" value="AldOxase/xan_DH_MoCoBD1"/>
</dbReference>
<dbReference type="AlphaFoldDB" id="A0A7V8NNJ4"/>
<dbReference type="Pfam" id="PF02738">
    <property type="entry name" value="MoCoBD_1"/>
    <property type="match status" value="1"/>
</dbReference>
<organism evidence="2 3">
    <name type="scientific">Candidatus Acidiferrum panamense</name>
    <dbReference type="NCBI Taxonomy" id="2741543"/>
    <lineage>
        <taxon>Bacteria</taxon>
        <taxon>Pseudomonadati</taxon>
        <taxon>Acidobacteriota</taxon>
        <taxon>Terriglobia</taxon>
        <taxon>Candidatus Acidiferrales</taxon>
        <taxon>Candidatus Acidiferrum</taxon>
    </lineage>
</organism>
<dbReference type="SMART" id="SM01008">
    <property type="entry name" value="Ald_Xan_dh_C"/>
    <property type="match status" value="1"/>
</dbReference>
<dbReference type="Gene3D" id="3.30.365.10">
    <property type="entry name" value="Aldehyde oxidase/xanthine dehydrogenase, molybdopterin binding domain"/>
    <property type="match status" value="4"/>
</dbReference>
<dbReference type="GO" id="GO:0016491">
    <property type="term" value="F:oxidoreductase activity"/>
    <property type="evidence" value="ECO:0007669"/>
    <property type="project" value="InterPro"/>
</dbReference>
<evidence type="ECO:0000313" key="3">
    <source>
        <dbReference type="Proteomes" id="UP000567293"/>
    </source>
</evidence>
<dbReference type="PANTHER" id="PTHR47495">
    <property type="entry name" value="ALDEHYDE DEHYDROGENASE"/>
    <property type="match status" value="1"/>
</dbReference>
<evidence type="ECO:0000259" key="1">
    <source>
        <dbReference type="SMART" id="SM01008"/>
    </source>
</evidence>
<dbReference type="Proteomes" id="UP000567293">
    <property type="component" value="Unassembled WGS sequence"/>
</dbReference>
<dbReference type="PIRSF" id="PIRSF036389">
    <property type="entry name" value="IOR_B"/>
    <property type="match status" value="1"/>
</dbReference>
<dbReference type="EMBL" id="JACDQQ010000640">
    <property type="protein sequence ID" value="MBA0084622.1"/>
    <property type="molecule type" value="Genomic_DNA"/>
</dbReference>
<keyword evidence="3" id="KW-1185">Reference proteome</keyword>
<comment type="caution">
    <text evidence="2">The sequence shown here is derived from an EMBL/GenBank/DDBJ whole genome shotgun (WGS) entry which is preliminary data.</text>
</comment>
<dbReference type="InterPro" id="IPR037165">
    <property type="entry name" value="AldOxase/xan_DH_Mopterin-bd_sf"/>
</dbReference>
<feature type="domain" description="Aldehyde oxidase/xanthine dehydrogenase a/b hammerhead" evidence="1">
    <location>
        <begin position="222"/>
        <end position="311"/>
    </location>
</feature>
<name>A0A7V8NNJ4_9BACT</name>
<gene>
    <name evidence="2" type="ORF">HRJ53_06485</name>
</gene>
<dbReference type="InterPro" id="IPR046867">
    <property type="entry name" value="AldOxase/xan_DH_MoCoBD2"/>
</dbReference>
<dbReference type="Pfam" id="PF20256">
    <property type="entry name" value="MoCoBD_2"/>
    <property type="match status" value="2"/>
</dbReference>
<reference evidence="2" key="1">
    <citation type="submission" date="2020-06" db="EMBL/GenBank/DDBJ databases">
        <title>Legume-microbial interactions unlock mineral nutrients during tropical forest succession.</title>
        <authorList>
            <person name="Epihov D.Z."/>
        </authorList>
    </citation>
    <scope>NUCLEOTIDE SEQUENCE [LARGE SCALE GENOMIC DNA]</scope>
    <source>
        <strain evidence="2">Pan2503</strain>
    </source>
</reference>
<evidence type="ECO:0000313" key="2">
    <source>
        <dbReference type="EMBL" id="MBA0084622.1"/>
    </source>
</evidence>
<dbReference type="Gene3D" id="3.90.1170.50">
    <property type="entry name" value="Aldehyde oxidase/xanthine dehydrogenase, a/b hammerhead"/>
    <property type="match status" value="1"/>
</dbReference>
<sequence length="765" mass="82402">MIHIENISEITQEFSGSRRGFLKGMLGAGAFVLSVRSMPDQLFAATTNLSPADAMSKAVLQPSVYLAIDRDGTAYIVAHRSEMGNGVRTSLPRIVADELDADWARVKVVQATGDEKYGDQDTDGSHSVVSFFLPLREAGATARLMLLRAAAKQWNVPEAECSTELHMVVHKTSGKKLAYGELAAAAAKQDVPKKEELKLKPRSEWRYIGKDTAGYDLKDLCTGKGVFGQDTHMEGMLYASVLHPPVLGSTVRSVDDKAALATAGVKQTATIDTFKPPVLYQALGGVAVLADNTWAAMQGRKKLKVEWEESSHRVFNSGAYRKELQETAQKPGKVVREVGNVDATFAQAGKVVEAEYYAPLLAHASMEPPAALAVYRDGKVEAWAPTQSPVGARDAIAAAVGVKKEDVTVHVTLLGGAFGRKSFPDYAVEAAVLSKKTGKPVKVVWSREDDIKFDTYHSVSAMYMKAALGADGKPTAWLQRTVFPPIGSTFNADAVYSDAGELGLGFSDLPFAIPNHRSENGPATAHVRIGWFRSVANIYHAFAIQSFADELAHASGKDPLEYSLVLLGPDHIIPKSELPKDYENYGQPYEQYPIDTARFRRVLQLAAEKSGWGKKKQGNGFGMGLAMHRSFLTYAASVVQLHLNDAGRVEILRVDTALDAGTVVNPDMVRNQFEGAAVMGTSIALYGEITATNGAIDQSNFNDYPVARMNTAPREIHVHIVENDAPPGGIGEPGLPAIAPAIANAVFAASGKRIRELPLSKAGLA</sequence>
<dbReference type="InterPro" id="IPR012368">
    <property type="entry name" value="OxRdtase_Mopterin-bd_su_IorB"/>
</dbReference>
<dbReference type="InterPro" id="IPR052516">
    <property type="entry name" value="N-heterocyclic_Hydroxylase"/>
</dbReference>